<protein>
    <submittedName>
        <fullName evidence="1">Uncharacterized protein</fullName>
    </submittedName>
</protein>
<dbReference type="EMBL" id="JASBWU010000024">
    <property type="protein sequence ID" value="KAJ9112723.1"/>
    <property type="molecule type" value="Genomic_DNA"/>
</dbReference>
<comment type="caution">
    <text evidence="1">The sequence shown here is derived from an EMBL/GenBank/DDBJ whole genome shotgun (WGS) entry which is preliminary data.</text>
</comment>
<keyword evidence="2" id="KW-1185">Reference proteome</keyword>
<evidence type="ECO:0000313" key="1">
    <source>
        <dbReference type="EMBL" id="KAJ9112723.1"/>
    </source>
</evidence>
<sequence length="452" mass="48310">MMMTVAIVQSLLLFSLMYGAKAAPAQFKEEGGTSLSKRGVCTPDVAYWAWQSAPRDPSASASTAIQDIVDIEAAQIRISPPAKAFALMLAHLSPGYMSGDSVMDATFIHKWDDCTFQDHVSFAVDLFALDNNVCGIIVNASKAEFTGMQGNTASLTLAPIIYEHLYLDLREDLPDLWCRGDEATCVADDTRTLFNHVIPLQLTKSKISNLSEDKVREILKDSAASPVFLNEGNSVAIIENFGGKDEWRGFYIDDPKAPKIWTLAQLQDTTKEFSVTYSDIHSALPPMPEPQEGCTWLRDGMQENALEIPAPTSRAGEKEGVKPSATALVGAEPSLNPQLKALKGGPASSDAGGSPARPSGDAAESTHLAPFHTASSGSFASSYANSGQNVPNPSHLETSEVVPTGRPNPKDAAGKGSPSLLHSDNILPSFTLASGAPHPSASDHHVVLPRKW</sequence>
<proteinExistence type="predicted"/>
<organism evidence="1 2">
    <name type="scientific">Naganishia vaughanmartiniae</name>
    <dbReference type="NCBI Taxonomy" id="1424756"/>
    <lineage>
        <taxon>Eukaryota</taxon>
        <taxon>Fungi</taxon>
        <taxon>Dikarya</taxon>
        <taxon>Basidiomycota</taxon>
        <taxon>Agaricomycotina</taxon>
        <taxon>Tremellomycetes</taxon>
        <taxon>Filobasidiales</taxon>
        <taxon>Filobasidiaceae</taxon>
        <taxon>Naganishia</taxon>
    </lineage>
</organism>
<gene>
    <name evidence="1" type="ORF">QFC22_006225</name>
</gene>
<dbReference type="Proteomes" id="UP001243375">
    <property type="component" value="Unassembled WGS sequence"/>
</dbReference>
<evidence type="ECO:0000313" key="2">
    <source>
        <dbReference type="Proteomes" id="UP001243375"/>
    </source>
</evidence>
<reference evidence="1" key="1">
    <citation type="submission" date="2023-04" db="EMBL/GenBank/DDBJ databases">
        <title>Draft Genome sequencing of Naganishia species isolated from polar environments using Oxford Nanopore Technology.</title>
        <authorList>
            <person name="Leo P."/>
            <person name="Venkateswaran K."/>
        </authorList>
    </citation>
    <scope>NUCLEOTIDE SEQUENCE</scope>
    <source>
        <strain evidence="1">MNA-CCFEE 5425</strain>
    </source>
</reference>
<name>A0ACC2WMN2_9TREE</name>
<accession>A0ACC2WMN2</accession>